<dbReference type="InterPro" id="IPR012910">
    <property type="entry name" value="Plug_dom"/>
</dbReference>
<keyword evidence="5" id="KW-0472">Membrane</keyword>
<protein>
    <submittedName>
        <fullName evidence="10">Outer membrane receptor for Fe3+-dicitrate</fullName>
    </submittedName>
</protein>
<proteinExistence type="predicted"/>
<dbReference type="Pfam" id="PF07715">
    <property type="entry name" value="Plug"/>
    <property type="match status" value="1"/>
</dbReference>
<dbReference type="EMBL" id="UOFO01000088">
    <property type="protein sequence ID" value="VAW86199.1"/>
    <property type="molecule type" value="Genomic_DNA"/>
</dbReference>
<reference evidence="10" key="1">
    <citation type="submission" date="2018-06" db="EMBL/GenBank/DDBJ databases">
        <authorList>
            <person name="Zhirakovskaya E."/>
        </authorList>
    </citation>
    <scope>NUCLEOTIDE SEQUENCE</scope>
</reference>
<keyword evidence="3" id="KW-0812">Transmembrane</keyword>
<feature type="domain" description="TonB-dependent receptor plug" evidence="9">
    <location>
        <begin position="52"/>
        <end position="161"/>
    </location>
</feature>
<keyword evidence="2" id="KW-0813">Transport</keyword>
<evidence type="ECO:0000256" key="3">
    <source>
        <dbReference type="ARBA" id="ARBA00022692"/>
    </source>
</evidence>
<dbReference type="InterPro" id="IPR036942">
    <property type="entry name" value="Beta-barrel_TonB_sf"/>
</dbReference>
<dbReference type="GO" id="GO:0009279">
    <property type="term" value="C:cell outer membrane"/>
    <property type="evidence" value="ECO:0007669"/>
    <property type="project" value="UniProtKB-SubCell"/>
</dbReference>
<evidence type="ECO:0000313" key="10">
    <source>
        <dbReference type="EMBL" id="VAW86199.1"/>
    </source>
</evidence>
<keyword evidence="4" id="KW-0798">TonB box</keyword>
<evidence type="ECO:0000256" key="5">
    <source>
        <dbReference type="ARBA" id="ARBA00023136"/>
    </source>
</evidence>
<feature type="region of interest" description="Disordered" evidence="7">
    <location>
        <begin position="467"/>
        <end position="490"/>
    </location>
</feature>
<accession>A0A3B0ZIS0</accession>
<sequence length="757" mass="82602">MNKQHRLLHDAIAIAMLSLALPAGAVDGADEVNREAKVLDKIMVIGNPANIEKIAGSAQVVTKKDIRQQNYDDVNRVLRKVPGVYVREEDGFGLFPSISLRGVDTTRSSKVTIMEDGVMMAPAPYSAPAAYYTPTSGRMSGLEVLKGSSQIKYGPHTTGGVINYISTPIPTKEKAYLKATLGSFNEQRTHAYVGNTFDAGAAGQFGVLVEGYRRQSDGFKQIDETADFRNGNDTGFDKTDVIFKLSWEPSTDMYQRLEFKYGTSDLDANETYLGLSRSDFEADPTRRYAASRFDNIKSEQEQVSLRWSLSPTDNIDIITTLYQTDFKRNWYKLSKVNGDSLSTIIATPGVSQDCMKGTAACDFKVKANNREYSSQGVETVGYFRFDTGSMQHEVMAGVRFHQDEITRFQWEDTYAQAANGTVLGVTPGVPGGAGNRFQETEALALFVQDTIEIGALTITPGFRYETLDQTSEDPKGTLQGAGGTKNRNGENSFNVNAYGIGAAYQFSEQWTAFTGLHTGYSTPSPRSTRGGLDPETSTAFEIGARYTSAQNAFAAESTFFYTAFEDLIVTDNVGGTGAGNDENFGEVDTLGIELALQYDAGLANNWGISNPTFLSVTYTNAEQKNDSKSTDAESIFSFGKAGNAVPYIPELTLSLGTGVETKKWGAFISGNYVSETYTSANNVDDQINGDGNPDARYGKTDSYFTTDVSAFYRINETVKLFGGVQNVFDEEYVVSRQPDGARGGLPQFVYAGVEMDI</sequence>
<evidence type="ECO:0000256" key="1">
    <source>
        <dbReference type="ARBA" id="ARBA00004571"/>
    </source>
</evidence>
<evidence type="ECO:0000259" key="9">
    <source>
        <dbReference type="Pfam" id="PF07715"/>
    </source>
</evidence>
<evidence type="ECO:0000256" key="2">
    <source>
        <dbReference type="ARBA" id="ARBA00022448"/>
    </source>
</evidence>
<dbReference type="InterPro" id="IPR000531">
    <property type="entry name" value="Beta-barrel_TonB"/>
</dbReference>
<dbReference type="InterPro" id="IPR039426">
    <property type="entry name" value="TonB-dep_rcpt-like"/>
</dbReference>
<feature type="domain" description="TonB-dependent receptor-like beta-barrel" evidence="8">
    <location>
        <begin position="253"/>
        <end position="727"/>
    </location>
</feature>
<evidence type="ECO:0000256" key="4">
    <source>
        <dbReference type="ARBA" id="ARBA00023077"/>
    </source>
</evidence>
<comment type="subcellular location">
    <subcellularLocation>
        <location evidence="1">Cell outer membrane</location>
        <topology evidence="1">Multi-pass membrane protein</topology>
    </subcellularLocation>
</comment>
<dbReference type="SUPFAM" id="SSF56935">
    <property type="entry name" value="Porins"/>
    <property type="match status" value="1"/>
</dbReference>
<dbReference type="Gene3D" id="2.170.130.10">
    <property type="entry name" value="TonB-dependent receptor, plug domain"/>
    <property type="match status" value="1"/>
</dbReference>
<dbReference type="PROSITE" id="PS52016">
    <property type="entry name" value="TONB_DEPENDENT_REC_3"/>
    <property type="match status" value="1"/>
</dbReference>
<dbReference type="InterPro" id="IPR037066">
    <property type="entry name" value="Plug_dom_sf"/>
</dbReference>
<keyword evidence="10" id="KW-0675">Receptor</keyword>
<dbReference type="Gene3D" id="2.40.170.20">
    <property type="entry name" value="TonB-dependent receptor, beta-barrel domain"/>
    <property type="match status" value="1"/>
</dbReference>
<dbReference type="PANTHER" id="PTHR30442">
    <property type="entry name" value="IRON III DICITRATE TRANSPORT PROTEIN FECA"/>
    <property type="match status" value="1"/>
</dbReference>
<evidence type="ECO:0000256" key="7">
    <source>
        <dbReference type="SAM" id="MobiDB-lite"/>
    </source>
</evidence>
<organism evidence="10">
    <name type="scientific">hydrothermal vent metagenome</name>
    <dbReference type="NCBI Taxonomy" id="652676"/>
    <lineage>
        <taxon>unclassified sequences</taxon>
        <taxon>metagenomes</taxon>
        <taxon>ecological metagenomes</taxon>
    </lineage>
</organism>
<evidence type="ECO:0000256" key="6">
    <source>
        <dbReference type="ARBA" id="ARBA00023237"/>
    </source>
</evidence>
<dbReference type="GO" id="GO:0033214">
    <property type="term" value="P:siderophore-iron import into cell"/>
    <property type="evidence" value="ECO:0007669"/>
    <property type="project" value="TreeGrafter"/>
</dbReference>
<name>A0A3B0ZIS0_9ZZZZ</name>
<evidence type="ECO:0000259" key="8">
    <source>
        <dbReference type="Pfam" id="PF00593"/>
    </source>
</evidence>
<gene>
    <name evidence="10" type="ORF">MNBD_GAMMA16-902</name>
</gene>
<dbReference type="AlphaFoldDB" id="A0A3B0ZIS0"/>
<keyword evidence="6" id="KW-0998">Cell outer membrane</keyword>
<dbReference type="Pfam" id="PF00593">
    <property type="entry name" value="TonB_dep_Rec_b-barrel"/>
    <property type="match status" value="1"/>
</dbReference>
<dbReference type="PANTHER" id="PTHR30442:SF0">
    <property type="entry name" value="FE(3+) DICITRATE TRANSPORT PROTEIN FECA"/>
    <property type="match status" value="1"/>
</dbReference>
<dbReference type="CDD" id="cd01347">
    <property type="entry name" value="ligand_gated_channel"/>
    <property type="match status" value="1"/>
</dbReference>